<feature type="signal peptide" evidence="2">
    <location>
        <begin position="1"/>
        <end position="22"/>
    </location>
</feature>
<evidence type="ECO:0000313" key="4">
    <source>
        <dbReference type="Proteomes" id="UP000693970"/>
    </source>
</evidence>
<evidence type="ECO:0000313" key="3">
    <source>
        <dbReference type="EMBL" id="KAG7358467.1"/>
    </source>
</evidence>
<keyword evidence="2" id="KW-0732">Signal</keyword>
<dbReference type="OrthoDB" id="42321at2759"/>
<sequence>MQPSSLFILAAIYCFRCWSCDSGTPWISMVNAFATPNRSNIPNNNNDRLRFSSLSSRLSTSSPTNTVLNSMGDNWFDSFKNLFGGKGEDEKKITSNSFSPTGKDDMRDQDDDDDLPAGTTLLLSIPAKQLKPGGLRLFLMFYLMGMQNTPHAKAWKANQPVSSGADDHVLEMFFHDATGMIQIELLNSENESGSEVRVLRCGSVPSTAYLMQESVIVDGILDELHKCAFDDSVAPSNRLLIPEPATAIADAREALSFG</sequence>
<reference evidence="3" key="1">
    <citation type="journal article" date="2021" name="Sci. Rep.">
        <title>Diploid genomic architecture of Nitzschia inconspicua, an elite biomass production diatom.</title>
        <authorList>
            <person name="Oliver A."/>
            <person name="Podell S."/>
            <person name="Pinowska A."/>
            <person name="Traller J.C."/>
            <person name="Smith S.R."/>
            <person name="McClure R."/>
            <person name="Beliaev A."/>
            <person name="Bohutskyi P."/>
            <person name="Hill E.A."/>
            <person name="Rabines A."/>
            <person name="Zheng H."/>
            <person name="Allen L.Z."/>
            <person name="Kuo A."/>
            <person name="Grigoriev I.V."/>
            <person name="Allen A.E."/>
            <person name="Hazlebeck D."/>
            <person name="Allen E.E."/>
        </authorList>
    </citation>
    <scope>NUCLEOTIDE SEQUENCE</scope>
    <source>
        <strain evidence="3">Hildebrandi</strain>
    </source>
</reference>
<gene>
    <name evidence="3" type="ORF">IV203_015055</name>
</gene>
<dbReference type="Proteomes" id="UP000693970">
    <property type="component" value="Unassembled WGS sequence"/>
</dbReference>
<name>A0A9K3PSX2_9STRA</name>
<reference evidence="3" key="2">
    <citation type="submission" date="2021-04" db="EMBL/GenBank/DDBJ databases">
        <authorList>
            <person name="Podell S."/>
        </authorList>
    </citation>
    <scope>NUCLEOTIDE SEQUENCE</scope>
    <source>
        <strain evidence="3">Hildebrandi</strain>
    </source>
</reference>
<organism evidence="3 4">
    <name type="scientific">Nitzschia inconspicua</name>
    <dbReference type="NCBI Taxonomy" id="303405"/>
    <lineage>
        <taxon>Eukaryota</taxon>
        <taxon>Sar</taxon>
        <taxon>Stramenopiles</taxon>
        <taxon>Ochrophyta</taxon>
        <taxon>Bacillariophyta</taxon>
        <taxon>Bacillariophyceae</taxon>
        <taxon>Bacillariophycidae</taxon>
        <taxon>Bacillariales</taxon>
        <taxon>Bacillariaceae</taxon>
        <taxon>Nitzschia</taxon>
    </lineage>
</organism>
<feature type="region of interest" description="Disordered" evidence="1">
    <location>
        <begin position="90"/>
        <end position="113"/>
    </location>
</feature>
<dbReference type="EMBL" id="JAGRRH010000014">
    <property type="protein sequence ID" value="KAG7358467.1"/>
    <property type="molecule type" value="Genomic_DNA"/>
</dbReference>
<protein>
    <submittedName>
        <fullName evidence="3">Uncharacterized protein</fullName>
    </submittedName>
</protein>
<evidence type="ECO:0000256" key="1">
    <source>
        <dbReference type="SAM" id="MobiDB-lite"/>
    </source>
</evidence>
<keyword evidence="4" id="KW-1185">Reference proteome</keyword>
<dbReference type="AlphaFoldDB" id="A0A9K3PSX2"/>
<comment type="caution">
    <text evidence="3">The sequence shown here is derived from an EMBL/GenBank/DDBJ whole genome shotgun (WGS) entry which is preliminary data.</text>
</comment>
<evidence type="ECO:0000256" key="2">
    <source>
        <dbReference type="SAM" id="SignalP"/>
    </source>
</evidence>
<proteinExistence type="predicted"/>
<feature type="chain" id="PRO_5039924552" evidence="2">
    <location>
        <begin position="23"/>
        <end position="258"/>
    </location>
</feature>
<accession>A0A9K3PSX2</accession>